<accession>A0A1B6K929</accession>
<dbReference type="AlphaFoldDB" id="A0A1B6K929"/>
<organism evidence="1">
    <name type="scientific">Graphocephala atropunctata</name>
    <dbReference type="NCBI Taxonomy" id="36148"/>
    <lineage>
        <taxon>Eukaryota</taxon>
        <taxon>Metazoa</taxon>
        <taxon>Ecdysozoa</taxon>
        <taxon>Arthropoda</taxon>
        <taxon>Hexapoda</taxon>
        <taxon>Insecta</taxon>
        <taxon>Pterygota</taxon>
        <taxon>Neoptera</taxon>
        <taxon>Paraneoptera</taxon>
        <taxon>Hemiptera</taxon>
        <taxon>Auchenorrhyncha</taxon>
        <taxon>Membracoidea</taxon>
        <taxon>Cicadellidae</taxon>
        <taxon>Cicadellinae</taxon>
        <taxon>Cicadellini</taxon>
        <taxon>Graphocephala</taxon>
    </lineage>
</organism>
<proteinExistence type="predicted"/>
<reference evidence="1" key="1">
    <citation type="submission" date="2015-11" db="EMBL/GenBank/DDBJ databases">
        <title>De novo transcriptome assembly of four potential Pierce s Disease insect vectors from Arizona vineyards.</title>
        <authorList>
            <person name="Tassone E.E."/>
        </authorList>
    </citation>
    <scope>NUCLEOTIDE SEQUENCE</scope>
</reference>
<name>A0A1B6K929_9HEMI</name>
<sequence>MNRTPSEVCPQCGKPVEILNGDFNFSLELHQQSHKSLETVARDLDTKLRAALLQPEIKNTQMKKSMCPECDEFVDILNGDLTLSFQLHAQKHKKDFVESGVKNKSSISSFKNNQSKQTSILDAYFKALSPNLQGHKGFICKDEGHEVNCIVCKVKIGPIFRISDHLKTRVHEDQIIMCLKEKLPDNSNQAIEFITFHESMLSCNLCRREIILNPNNPHETIVNIFSHNATTEHREKISTNKICSPENAFILVKACALMNPLIHKNKHLIKYNTVPQFWCKVCSKYISYNQDKSQIIKNFEIHLKSTGHKKYLLPSVLKSFEELHTVQKSQHRFAVKKGNIFCTVCNCFVEVNVEKLILHTTKKALSLSTVLVESRSPTSVSSGTEKAQNNFLPAWHKKNQFTFCSQENGTETSSAIPQANPCAFNKEIPMKNNVMQKYLDGDVLSKELQHNCTGIIKRARPRRGKGLKPSLFKLLNSDENFSSDKPFLKMTEKQIICTICDCVFEVSINESSLRANLMSHLMGQKHKTTKSLLKKSHMLKSKQDLHCFSQELSDTTIREMFQTFSDSIGNEMKYSVFYREMKQIRI</sequence>
<gene>
    <name evidence="1" type="ORF">g.24177</name>
</gene>
<dbReference type="EMBL" id="GEBQ01032026">
    <property type="protein sequence ID" value="JAT07951.1"/>
    <property type="molecule type" value="Transcribed_RNA"/>
</dbReference>
<protein>
    <submittedName>
        <fullName evidence="1">Uncharacterized protein</fullName>
    </submittedName>
</protein>
<evidence type="ECO:0000313" key="1">
    <source>
        <dbReference type="EMBL" id="JAT07951.1"/>
    </source>
</evidence>